<accession>A0ABU2DPC4</accession>
<feature type="transmembrane region" description="Helical" evidence="2">
    <location>
        <begin position="32"/>
        <end position="56"/>
    </location>
</feature>
<feature type="transmembrane region" description="Helical" evidence="2">
    <location>
        <begin position="98"/>
        <end position="120"/>
    </location>
</feature>
<dbReference type="EMBL" id="JAVKGR010000001">
    <property type="protein sequence ID" value="MDR8018293.1"/>
    <property type="molecule type" value="Genomic_DNA"/>
</dbReference>
<keyword evidence="2" id="KW-0472">Membrane</keyword>
<evidence type="ECO:0000313" key="3">
    <source>
        <dbReference type="EMBL" id="MDR8018293.1"/>
    </source>
</evidence>
<dbReference type="RefSeq" id="WP_310547272.1">
    <property type="nucleotide sequence ID" value="NZ_JAVKGR010000001.1"/>
</dbReference>
<organism evidence="3 4">
    <name type="scientific">Nesterenkonia aerolata</name>
    <dbReference type="NCBI Taxonomy" id="3074079"/>
    <lineage>
        <taxon>Bacteria</taxon>
        <taxon>Bacillati</taxon>
        <taxon>Actinomycetota</taxon>
        <taxon>Actinomycetes</taxon>
        <taxon>Micrococcales</taxon>
        <taxon>Micrococcaceae</taxon>
        <taxon>Nesterenkonia</taxon>
    </lineage>
</organism>
<keyword evidence="2" id="KW-0812">Transmembrane</keyword>
<feature type="transmembrane region" description="Helical" evidence="2">
    <location>
        <begin position="68"/>
        <end position="91"/>
    </location>
</feature>
<evidence type="ECO:0000256" key="1">
    <source>
        <dbReference type="SAM" id="MobiDB-lite"/>
    </source>
</evidence>
<comment type="caution">
    <text evidence="3">The sequence shown here is derived from an EMBL/GenBank/DDBJ whole genome shotgun (WGS) entry which is preliminary data.</text>
</comment>
<dbReference type="Proteomes" id="UP001251870">
    <property type="component" value="Unassembled WGS sequence"/>
</dbReference>
<sequence length="190" mass="20126">MTTPAPEKSARRVRPHRSRAEAAPRPRIRMGLTAWAVSWLVPTAMTGAVLLALSFVPGLDSDGFLTPLIPLIGGAAVVIGIPGTLLVTWLYRHHLSPVIHVLGYVLVGLLYGPVVLIAGVGGLMPMLIPLIGFPAGVLLGLGRWVAQPLVRIEDPNAEQTQEYPEDAEDTAGTEGTEAAEDSVNSMTQTP</sequence>
<keyword evidence="2" id="KW-1133">Transmembrane helix</keyword>
<feature type="transmembrane region" description="Helical" evidence="2">
    <location>
        <begin position="126"/>
        <end position="146"/>
    </location>
</feature>
<proteinExistence type="predicted"/>
<gene>
    <name evidence="3" type="ORF">RIL96_01755</name>
</gene>
<reference evidence="3 4" key="1">
    <citation type="submission" date="2023-09" db="EMBL/GenBank/DDBJ databases">
        <title>Description of three actinobacteria isolated from air of manufacturing shop in a pharmaceutical factory.</title>
        <authorList>
            <person name="Zhang D.-F."/>
        </authorList>
    </citation>
    <scope>NUCLEOTIDE SEQUENCE [LARGE SCALE GENOMIC DNA]</scope>
    <source>
        <strain evidence="3 4">LY-0111</strain>
    </source>
</reference>
<evidence type="ECO:0000313" key="4">
    <source>
        <dbReference type="Proteomes" id="UP001251870"/>
    </source>
</evidence>
<name>A0ABU2DPC4_9MICC</name>
<evidence type="ECO:0000256" key="2">
    <source>
        <dbReference type="SAM" id="Phobius"/>
    </source>
</evidence>
<keyword evidence="4" id="KW-1185">Reference proteome</keyword>
<feature type="region of interest" description="Disordered" evidence="1">
    <location>
        <begin position="155"/>
        <end position="190"/>
    </location>
</feature>
<feature type="region of interest" description="Disordered" evidence="1">
    <location>
        <begin position="1"/>
        <end position="22"/>
    </location>
</feature>
<protein>
    <submittedName>
        <fullName evidence="3">Uncharacterized protein</fullName>
    </submittedName>
</protein>